<sequence length="211" mass="25165">MESKRWCYYSMNKIKWACIVILFSMIIFASINPLEMQSYLLHQVGTVLMLIALFYANQKIKLSNLSFVLYCGFLAVHIVAAHYLYSYVPYNQWIQSFFHFDLNAFFGWQRNMFDRFVHFAYGFLLYPFFYQIFQHWLNPLKQSYKIALICIMWVMASSMFYELIEWWIAIGLSPEEAENYNGQQGDIWDAHQDMFLALLGSLIAWIAFSKK</sequence>
<evidence type="ECO:0000313" key="3">
    <source>
        <dbReference type="Proteomes" id="UP000196536"/>
    </source>
</evidence>
<dbReference type="EMBL" id="NEXX01000003">
    <property type="protein sequence ID" value="OUY07193.1"/>
    <property type="molecule type" value="Genomic_DNA"/>
</dbReference>
<keyword evidence="1" id="KW-0472">Membrane</keyword>
<feature type="transmembrane region" description="Helical" evidence="1">
    <location>
        <begin position="67"/>
        <end position="85"/>
    </location>
</feature>
<organism evidence="2 3">
    <name type="scientific">Acinetobacter populi</name>
    <dbReference type="NCBI Taxonomy" id="1582270"/>
    <lineage>
        <taxon>Bacteria</taxon>
        <taxon>Pseudomonadati</taxon>
        <taxon>Pseudomonadota</taxon>
        <taxon>Gammaproteobacteria</taxon>
        <taxon>Moraxellales</taxon>
        <taxon>Moraxellaceae</taxon>
        <taxon>Acinetobacter</taxon>
    </lineage>
</organism>
<gene>
    <name evidence="2" type="ORF">CAP51_10960</name>
</gene>
<name>A0A1Z9YYC0_9GAMM</name>
<comment type="caution">
    <text evidence="2">The sequence shown here is derived from an EMBL/GenBank/DDBJ whole genome shotgun (WGS) entry which is preliminary data.</text>
</comment>
<proteinExistence type="predicted"/>
<keyword evidence="1" id="KW-0812">Transmembrane</keyword>
<evidence type="ECO:0000256" key="1">
    <source>
        <dbReference type="SAM" id="Phobius"/>
    </source>
</evidence>
<feature type="transmembrane region" description="Helical" evidence="1">
    <location>
        <begin position="190"/>
        <end position="208"/>
    </location>
</feature>
<keyword evidence="3" id="KW-1185">Reference proteome</keyword>
<feature type="transmembrane region" description="Helical" evidence="1">
    <location>
        <begin position="37"/>
        <end position="55"/>
    </location>
</feature>
<evidence type="ECO:0008006" key="4">
    <source>
        <dbReference type="Google" id="ProtNLM"/>
    </source>
</evidence>
<dbReference type="Pfam" id="PF09997">
    <property type="entry name" value="DUF2238"/>
    <property type="match status" value="1"/>
</dbReference>
<reference evidence="2 3" key="1">
    <citation type="submission" date="2017-05" db="EMBL/GenBank/DDBJ databases">
        <title>Acinetobacter populi ANC 5415 (= PBJ7), whole genome shotgun sequencing project.</title>
        <authorList>
            <person name="Nemec A."/>
            <person name="Radolfova-Krizova L."/>
        </authorList>
    </citation>
    <scope>NUCLEOTIDE SEQUENCE [LARGE SCALE GENOMIC DNA]</scope>
    <source>
        <strain evidence="2 3">PBJ7</strain>
    </source>
</reference>
<dbReference type="InterPro" id="IPR058534">
    <property type="entry name" value="YjdF"/>
</dbReference>
<feature type="transmembrane region" description="Helical" evidence="1">
    <location>
        <begin position="116"/>
        <end position="133"/>
    </location>
</feature>
<keyword evidence="1" id="KW-1133">Transmembrane helix</keyword>
<dbReference type="PIRSF" id="PIRSF020606">
    <property type="entry name" value="UCP020606"/>
    <property type="match status" value="1"/>
</dbReference>
<feature type="transmembrane region" description="Helical" evidence="1">
    <location>
        <begin position="145"/>
        <end position="170"/>
    </location>
</feature>
<accession>A0A1Z9YYC0</accession>
<dbReference type="Proteomes" id="UP000196536">
    <property type="component" value="Unassembled WGS sequence"/>
</dbReference>
<dbReference type="AlphaFoldDB" id="A0A1Z9YYC0"/>
<evidence type="ECO:0000313" key="2">
    <source>
        <dbReference type="EMBL" id="OUY07193.1"/>
    </source>
</evidence>
<feature type="transmembrane region" description="Helical" evidence="1">
    <location>
        <begin position="14"/>
        <end position="31"/>
    </location>
</feature>
<dbReference type="InterPro" id="IPR014509">
    <property type="entry name" value="YjdF-like"/>
</dbReference>
<protein>
    <recommendedName>
        <fullName evidence="4">DUF2238 domain-containing protein</fullName>
    </recommendedName>
</protein>